<feature type="domain" description="Aldehyde dehydrogenase" evidence="8">
    <location>
        <begin position="68"/>
        <end position="477"/>
    </location>
</feature>
<dbReference type="PANTHER" id="PTHR43570">
    <property type="entry name" value="ALDEHYDE DEHYDROGENASE"/>
    <property type="match status" value="1"/>
</dbReference>
<evidence type="ECO:0000313" key="10">
    <source>
        <dbReference type="Proteomes" id="UP000237839"/>
    </source>
</evidence>
<proteinExistence type="inferred from homology"/>
<dbReference type="InterPro" id="IPR016161">
    <property type="entry name" value="Ald_DH/histidinol_DH"/>
</dbReference>
<dbReference type="PIRSF" id="PIRSF036492">
    <property type="entry name" value="ALDH"/>
    <property type="match status" value="1"/>
</dbReference>
<dbReference type="SUPFAM" id="SSF53720">
    <property type="entry name" value="ALDH-like"/>
    <property type="match status" value="1"/>
</dbReference>
<evidence type="ECO:0000259" key="8">
    <source>
        <dbReference type="Pfam" id="PF00171"/>
    </source>
</evidence>
<dbReference type="GO" id="GO:0005737">
    <property type="term" value="C:cytoplasm"/>
    <property type="evidence" value="ECO:0007669"/>
    <property type="project" value="TreeGrafter"/>
</dbReference>
<keyword evidence="3" id="KW-0520">NAD</keyword>
<evidence type="ECO:0000313" key="9">
    <source>
        <dbReference type="EMBL" id="PRC95167.1"/>
    </source>
</evidence>
<dbReference type="InterPro" id="IPR016163">
    <property type="entry name" value="Ald_DH_C"/>
</dbReference>
<gene>
    <name evidence="9" type="ORF">S2091_0362</name>
</gene>
<dbReference type="InterPro" id="IPR015590">
    <property type="entry name" value="Aldehyde_DH_dom"/>
</dbReference>
<feature type="active site" evidence="5 6">
    <location>
        <position position="256"/>
    </location>
</feature>
<dbReference type="InterPro" id="IPR029510">
    <property type="entry name" value="Ald_DH_CS_GLU"/>
</dbReference>
<evidence type="ECO:0000256" key="6">
    <source>
        <dbReference type="PROSITE-ProRule" id="PRU10007"/>
    </source>
</evidence>
<dbReference type="Gene3D" id="3.40.605.10">
    <property type="entry name" value="Aldehyde Dehydrogenase, Chain A, domain 1"/>
    <property type="match status" value="1"/>
</dbReference>
<keyword evidence="10" id="KW-1185">Reference proteome</keyword>
<dbReference type="PROSITE" id="PS00687">
    <property type="entry name" value="ALDEHYDE_DEHYDR_GLU"/>
    <property type="match status" value="1"/>
</dbReference>
<reference evidence="9 10" key="1">
    <citation type="submission" date="2018-02" db="EMBL/GenBank/DDBJ databases">
        <title>Solimicrobium silvestre gen. nov., sp. nov., isolated from alpine forest soil.</title>
        <authorList>
            <person name="Margesin R."/>
            <person name="Albuquerque L."/>
            <person name="Zhang D.-C."/>
            <person name="Froufe H.J.C."/>
            <person name="Severino R."/>
            <person name="Roxo I."/>
            <person name="Egas C."/>
            <person name="Da Costa M.S."/>
        </authorList>
    </citation>
    <scope>NUCLEOTIDE SEQUENCE [LARGE SCALE GENOMIC DNA]</scope>
    <source>
        <strain evidence="9 10">S20-91</strain>
    </source>
</reference>
<feature type="active site" evidence="5">
    <location>
        <position position="290"/>
    </location>
</feature>
<dbReference type="Proteomes" id="UP000237839">
    <property type="component" value="Unassembled WGS sequence"/>
</dbReference>
<evidence type="ECO:0000256" key="2">
    <source>
        <dbReference type="ARBA" id="ARBA00023002"/>
    </source>
</evidence>
<sequence length="513" mass="57510">MRFEQVCLGVLLQNTNRPMFYVICVSPTLIESSRTMNARLNSEIPTEFSDCFQKQRAAYLKDPVPSYDSRRSDLQQLARMLNENKDEIIAAINADYGNRSTFETLFAEFFVVLQEIKDNMKHLKKWMRPQRRKIDFMLYPTSRAAVIPQPLGVVGVIVPWNFPLNLSFAPLAAIFAAGNRAMLKMSENSNNLARLLIKIAPLYFSADKLQFFEDGGGRGPAFSSIPFDHLFFTGSGQTGRAVMANAARNLTPVTLELGGKSPAVVGVDFPIASAVGQILWAKAFNAGQICTNIDYVFIPEGSEAAFITEAQQIIAKRYPDINHNDYTSIIDQRSYHRLQETLNEAIKKGARSVNLFEGSNPDPAMRKFPLTLVFDVSDNMQIMQREIFGPLLPIKTYRNAQEVVDYINAHDRPLALYPFTNDKQLQDFYITHVMSGGVSVNTALLHVAQHDIPFGGVGASGMGHYHGHEGFVTFSKLRPIYYQGFFSAIKLLMMPPYNNGANTFIKLLIKLFG</sequence>
<protein>
    <recommendedName>
        <fullName evidence="4">Aldehyde dehydrogenase</fullName>
    </recommendedName>
</protein>
<evidence type="ECO:0000256" key="7">
    <source>
        <dbReference type="RuleBase" id="RU003345"/>
    </source>
</evidence>
<dbReference type="PANTHER" id="PTHR43570:SF20">
    <property type="entry name" value="ALDEHYDE DEHYDROGENASE ALDX-RELATED"/>
    <property type="match status" value="1"/>
</dbReference>
<accession>A0A2S9H5C4</accession>
<evidence type="ECO:0000256" key="5">
    <source>
        <dbReference type="PIRSR" id="PIRSR036492-1"/>
    </source>
</evidence>
<keyword evidence="2 4" id="KW-0560">Oxidoreductase</keyword>
<dbReference type="GO" id="GO:0006081">
    <property type="term" value="P:aldehyde metabolic process"/>
    <property type="evidence" value="ECO:0007669"/>
    <property type="project" value="InterPro"/>
</dbReference>
<dbReference type="PROSITE" id="PS00070">
    <property type="entry name" value="ALDEHYDE_DEHYDR_CYS"/>
    <property type="match status" value="1"/>
</dbReference>
<dbReference type="AlphaFoldDB" id="A0A2S9H5C4"/>
<dbReference type="CDD" id="cd07133">
    <property type="entry name" value="ALDH_CALDH_CalB"/>
    <property type="match status" value="1"/>
</dbReference>
<evidence type="ECO:0000256" key="3">
    <source>
        <dbReference type="ARBA" id="ARBA00023027"/>
    </source>
</evidence>
<dbReference type="Gene3D" id="3.40.309.10">
    <property type="entry name" value="Aldehyde Dehydrogenase, Chain A, domain 2"/>
    <property type="match status" value="1"/>
</dbReference>
<dbReference type="InterPro" id="IPR016162">
    <property type="entry name" value="Ald_DH_N"/>
</dbReference>
<name>A0A2S9H5C4_9BURK</name>
<evidence type="ECO:0000256" key="4">
    <source>
        <dbReference type="PIRNR" id="PIRNR036492"/>
    </source>
</evidence>
<organism evidence="9 10">
    <name type="scientific">Solimicrobium silvestre</name>
    <dbReference type="NCBI Taxonomy" id="2099400"/>
    <lineage>
        <taxon>Bacteria</taxon>
        <taxon>Pseudomonadati</taxon>
        <taxon>Pseudomonadota</taxon>
        <taxon>Betaproteobacteria</taxon>
        <taxon>Burkholderiales</taxon>
        <taxon>Oxalobacteraceae</taxon>
        <taxon>Solimicrobium</taxon>
    </lineage>
</organism>
<dbReference type="InterPro" id="IPR016160">
    <property type="entry name" value="Ald_DH_CS_CYS"/>
</dbReference>
<dbReference type="Pfam" id="PF00171">
    <property type="entry name" value="Aldedh"/>
    <property type="match status" value="1"/>
</dbReference>
<dbReference type="EMBL" id="PUGF01000001">
    <property type="protein sequence ID" value="PRC95167.1"/>
    <property type="molecule type" value="Genomic_DNA"/>
</dbReference>
<evidence type="ECO:0000256" key="1">
    <source>
        <dbReference type="ARBA" id="ARBA00009986"/>
    </source>
</evidence>
<dbReference type="InterPro" id="IPR012394">
    <property type="entry name" value="Aldehyde_DH_NAD(P)"/>
</dbReference>
<comment type="caution">
    <text evidence="9">The sequence shown here is derived from an EMBL/GenBank/DDBJ whole genome shotgun (WGS) entry which is preliminary data.</text>
</comment>
<dbReference type="GO" id="GO:0004029">
    <property type="term" value="F:aldehyde dehydrogenase (NAD+) activity"/>
    <property type="evidence" value="ECO:0007669"/>
    <property type="project" value="TreeGrafter"/>
</dbReference>
<comment type="similarity">
    <text evidence="1 4 7">Belongs to the aldehyde dehydrogenase family.</text>
</comment>